<keyword evidence="1" id="KW-0472">Membrane</keyword>
<dbReference type="EMBL" id="BARW01001679">
    <property type="protein sequence ID" value="GAI62500.1"/>
    <property type="molecule type" value="Genomic_DNA"/>
</dbReference>
<feature type="non-terminal residue" evidence="2">
    <location>
        <position position="484"/>
    </location>
</feature>
<organism evidence="2">
    <name type="scientific">marine sediment metagenome</name>
    <dbReference type="NCBI Taxonomy" id="412755"/>
    <lineage>
        <taxon>unclassified sequences</taxon>
        <taxon>metagenomes</taxon>
        <taxon>ecological metagenomes</taxon>
    </lineage>
</organism>
<proteinExistence type="predicted"/>
<evidence type="ECO:0000256" key="1">
    <source>
        <dbReference type="SAM" id="Phobius"/>
    </source>
</evidence>
<evidence type="ECO:0000313" key="2">
    <source>
        <dbReference type="EMBL" id="GAI62500.1"/>
    </source>
</evidence>
<keyword evidence="1" id="KW-1133">Transmembrane helix</keyword>
<sequence>FYFNDTTNNKPVLNVITENIVVKNYATGTPFSDGEFWLFDPFSNGTYILDITMGTRNSGWYTLEINASKFPNYDYSLFNVSFYYRGNYTQINLISLSDPGGELTPSGLGYNFTIFEESDLDIEFNITDLEFSNNLVLGDVNSYYITYTNLDTGSNGTLLYDINFITNRHIGIISTSNINLIAGRYLINITVSKTNYENTSFIFNLTVIEKYQTRLTVVLQPTEVNAGEVFSIVLLAEFYNGSEWLILQGTNVIMTPYFNGIASTEIQTKSTNSTGGVSFDITIRSDARTMNITLELQVEYDHLADTLQISDIGVIPLTHGLTFEDLLPYIIMIGAVVAVVGGSLAAYRGVVVPKKREKQRILTEVKTIFDDAINLEHILVLYKGTGTCIFFKSYGSEQIDPELIGGFLTAVSSFGKEMATQESLNEISYGDKMLLLADGKFIRVALVLGKKASLILRRHLKEFIDSFEKTYKEVLPTWRGQLNH</sequence>
<dbReference type="AlphaFoldDB" id="X1RH91"/>
<accession>X1RH91</accession>
<keyword evidence="1" id="KW-0812">Transmembrane</keyword>
<comment type="caution">
    <text evidence="2">The sequence shown here is derived from an EMBL/GenBank/DDBJ whole genome shotgun (WGS) entry which is preliminary data.</text>
</comment>
<feature type="transmembrane region" description="Helical" evidence="1">
    <location>
        <begin position="326"/>
        <end position="350"/>
    </location>
</feature>
<gene>
    <name evidence="2" type="ORF">S12H4_05168</name>
</gene>
<name>X1RH91_9ZZZZ</name>
<protein>
    <submittedName>
        <fullName evidence="2">Uncharacterized protein</fullName>
    </submittedName>
</protein>
<reference evidence="2" key="1">
    <citation type="journal article" date="2014" name="Front. Microbiol.">
        <title>High frequency of phylogenetically diverse reductive dehalogenase-homologous genes in deep subseafloor sedimentary metagenomes.</title>
        <authorList>
            <person name="Kawai M."/>
            <person name="Futagami T."/>
            <person name="Toyoda A."/>
            <person name="Takaki Y."/>
            <person name="Nishi S."/>
            <person name="Hori S."/>
            <person name="Arai W."/>
            <person name="Tsubouchi T."/>
            <person name="Morono Y."/>
            <person name="Uchiyama I."/>
            <person name="Ito T."/>
            <person name="Fujiyama A."/>
            <person name="Inagaki F."/>
            <person name="Takami H."/>
        </authorList>
    </citation>
    <scope>NUCLEOTIDE SEQUENCE</scope>
    <source>
        <strain evidence="2">Expedition CK06-06</strain>
    </source>
</reference>
<feature type="non-terminal residue" evidence="2">
    <location>
        <position position="1"/>
    </location>
</feature>